<evidence type="ECO:0000256" key="1">
    <source>
        <dbReference type="SAM" id="MobiDB-lite"/>
    </source>
</evidence>
<keyword evidence="2" id="KW-1185">Reference proteome</keyword>
<feature type="region of interest" description="Disordered" evidence="1">
    <location>
        <begin position="1"/>
        <end position="24"/>
    </location>
</feature>
<dbReference type="Proteomes" id="UP000095280">
    <property type="component" value="Unplaced"/>
</dbReference>
<dbReference type="WBParaSite" id="maker-unitig_29271-snap-gene-0.2-mRNA-1">
    <property type="protein sequence ID" value="maker-unitig_29271-snap-gene-0.2-mRNA-1"/>
    <property type="gene ID" value="maker-unitig_29271-snap-gene-0.2"/>
</dbReference>
<evidence type="ECO:0000313" key="3">
    <source>
        <dbReference type="WBParaSite" id="maker-unitig_29271-snap-gene-0.2-mRNA-1"/>
    </source>
</evidence>
<sequence>MEPQRTRLFQLNGSCGLRGPSRPF</sequence>
<accession>A0A1I8FCG1</accession>
<dbReference type="AlphaFoldDB" id="A0A1I8FCG1"/>
<protein>
    <submittedName>
        <fullName evidence="3">Uncharacterized protein</fullName>
    </submittedName>
</protein>
<name>A0A1I8FCG1_9PLAT</name>
<evidence type="ECO:0000313" key="2">
    <source>
        <dbReference type="Proteomes" id="UP000095280"/>
    </source>
</evidence>
<proteinExistence type="predicted"/>
<organism evidence="2 3">
    <name type="scientific">Macrostomum lignano</name>
    <dbReference type="NCBI Taxonomy" id="282301"/>
    <lineage>
        <taxon>Eukaryota</taxon>
        <taxon>Metazoa</taxon>
        <taxon>Spiralia</taxon>
        <taxon>Lophotrochozoa</taxon>
        <taxon>Platyhelminthes</taxon>
        <taxon>Rhabditophora</taxon>
        <taxon>Macrostomorpha</taxon>
        <taxon>Macrostomida</taxon>
        <taxon>Macrostomidae</taxon>
        <taxon>Macrostomum</taxon>
    </lineage>
</organism>
<reference evidence="3" key="1">
    <citation type="submission" date="2016-11" db="UniProtKB">
        <authorList>
            <consortium name="WormBaseParasite"/>
        </authorList>
    </citation>
    <scope>IDENTIFICATION</scope>
</reference>